<protein>
    <submittedName>
        <fullName evidence="2">Uncharacterized protein</fullName>
    </submittedName>
</protein>
<feature type="compositionally biased region" description="Basic and acidic residues" evidence="1">
    <location>
        <begin position="1"/>
        <end position="17"/>
    </location>
</feature>
<evidence type="ECO:0000313" key="3">
    <source>
        <dbReference type="Proteomes" id="UP000010820"/>
    </source>
</evidence>
<evidence type="ECO:0000313" key="2">
    <source>
        <dbReference type="EMBL" id="AGA86964.1"/>
    </source>
</evidence>
<dbReference type="Proteomes" id="UP000010820">
    <property type="component" value="Chromosome"/>
</dbReference>
<sequence length="42" mass="4654">MPGSDEGHEEHPHDNDRGNAVGQEPAQFKCNYLLLGIIIHDV</sequence>
<dbReference type="AlphaFoldDB" id="L0GNS8"/>
<gene>
    <name evidence="2" type="ORF">Psest_2442</name>
</gene>
<dbReference type="PATRIC" id="fig|644801.3.peg.2384"/>
<evidence type="ECO:0000256" key="1">
    <source>
        <dbReference type="SAM" id="MobiDB-lite"/>
    </source>
</evidence>
<dbReference type="EMBL" id="CP003071">
    <property type="protein sequence ID" value="AGA86964.1"/>
    <property type="molecule type" value="Genomic_DNA"/>
</dbReference>
<proteinExistence type="predicted"/>
<accession>L0GNS8</accession>
<organism evidence="2 3">
    <name type="scientific">Stutzerimonas stutzeri RCH2</name>
    <dbReference type="NCBI Taxonomy" id="644801"/>
    <lineage>
        <taxon>Bacteria</taxon>
        <taxon>Pseudomonadati</taxon>
        <taxon>Pseudomonadota</taxon>
        <taxon>Gammaproteobacteria</taxon>
        <taxon>Pseudomonadales</taxon>
        <taxon>Pseudomonadaceae</taxon>
        <taxon>Stutzerimonas</taxon>
    </lineage>
</organism>
<feature type="region of interest" description="Disordered" evidence="1">
    <location>
        <begin position="1"/>
        <end position="23"/>
    </location>
</feature>
<dbReference type="KEGG" id="psh:Psest_2442"/>
<name>L0GNS8_STUST</name>
<dbReference type="HOGENOM" id="CLU_3256656_0_0_6"/>
<reference evidence="2 3" key="1">
    <citation type="submission" date="2011-10" db="EMBL/GenBank/DDBJ databases">
        <title>Complete sequence of chromosome of Pseudomonas stutzeri RCH2.</title>
        <authorList>
            <consortium name="US DOE Joint Genome Institute"/>
            <person name="Lucas S."/>
            <person name="Han J."/>
            <person name="Lapidus A."/>
            <person name="Cheng J.-F."/>
            <person name="Goodwin L."/>
            <person name="Pitluck S."/>
            <person name="Peters L."/>
            <person name="Ovchinnikova G."/>
            <person name="Zeytun A."/>
            <person name="Lu M."/>
            <person name="Detter J.C."/>
            <person name="Han C."/>
            <person name="Tapia R."/>
            <person name="Land M."/>
            <person name="Hauser L."/>
            <person name="Kyrpides N."/>
            <person name="Ivanova N."/>
            <person name="Pagani I."/>
            <person name="Chakraborty R."/>
            <person name="Arkin A."/>
            <person name="Dehal P."/>
            <person name="Wall J."/>
            <person name="Hazen T."/>
            <person name="Woyke T."/>
        </authorList>
    </citation>
    <scope>NUCLEOTIDE SEQUENCE [LARGE SCALE GENOMIC DNA]</scope>
    <source>
        <strain evidence="2 3">RCH2</strain>
    </source>
</reference>